<name>A0ABM8QE26_9BACT</name>
<evidence type="ECO:0000313" key="1">
    <source>
        <dbReference type="EMBL" id="CAE6692199.1"/>
    </source>
</evidence>
<proteinExistence type="predicted"/>
<protein>
    <submittedName>
        <fullName evidence="1">Uncharacterized protein</fullName>
    </submittedName>
</protein>
<gene>
    <name evidence="1" type="ORF">NSPZN2_10276</name>
</gene>
<dbReference type="Proteomes" id="UP000675880">
    <property type="component" value="Unassembled WGS sequence"/>
</dbReference>
<reference evidence="1 2" key="1">
    <citation type="submission" date="2021-02" db="EMBL/GenBank/DDBJ databases">
        <authorList>
            <person name="Han P."/>
        </authorList>
    </citation>
    <scope>NUCLEOTIDE SEQUENCE [LARGE SCALE GENOMIC DNA]</scope>
    <source>
        <strain evidence="1">Candidatus Nitrospira sp. ZN2</strain>
    </source>
</reference>
<organism evidence="1 2">
    <name type="scientific">Nitrospira defluvii</name>
    <dbReference type="NCBI Taxonomy" id="330214"/>
    <lineage>
        <taxon>Bacteria</taxon>
        <taxon>Pseudomonadati</taxon>
        <taxon>Nitrospirota</taxon>
        <taxon>Nitrospiria</taxon>
        <taxon>Nitrospirales</taxon>
        <taxon>Nitrospiraceae</taxon>
        <taxon>Nitrospira</taxon>
    </lineage>
</organism>
<accession>A0ABM8QE26</accession>
<sequence length="82" mass="8895">MKVWLLSVREQRQTQEWLGEPGLEVPVPSSSVLVVTEEGASPLLSLAGGAGLMAEGQVLQFEVLPDVEGAWMRSDEDLKTES</sequence>
<dbReference type="EMBL" id="CAJNBJ010000001">
    <property type="protein sequence ID" value="CAE6692199.1"/>
    <property type="molecule type" value="Genomic_DNA"/>
</dbReference>
<comment type="caution">
    <text evidence="1">The sequence shown here is derived from an EMBL/GenBank/DDBJ whole genome shotgun (WGS) entry which is preliminary data.</text>
</comment>
<keyword evidence="2" id="KW-1185">Reference proteome</keyword>
<evidence type="ECO:0000313" key="2">
    <source>
        <dbReference type="Proteomes" id="UP000675880"/>
    </source>
</evidence>